<evidence type="ECO:0000313" key="2">
    <source>
        <dbReference type="EMBL" id="KKM70235.1"/>
    </source>
</evidence>
<gene>
    <name evidence="2" type="ORF">LCGC14_1442750</name>
</gene>
<reference evidence="2" key="1">
    <citation type="journal article" date="2015" name="Nature">
        <title>Complex archaea that bridge the gap between prokaryotes and eukaryotes.</title>
        <authorList>
            <person name="Spang A."/>
            <person name="Saw J.H."/>
            <person name="Jorgensen S.L."/>
            <person name="Zaremba-Niedzwiedzka K."/>
            <person name="Martijn J."/>
            <person name="Lind A.E."/>
            <person name="van Eijk R."/>
            <person name="Schleper C."/>
            <person name="Guy L."/>
            <person name="Ettema T.J."/>
        </authorList>
    </citation>
    <scope>NUCLEOTIDE SEQUENCE</scope>
</reference>
<dbReference type="AlphaFoldDB" id="A0A0F9M0L3"/>
<evidence type="ECO:0000259" key="1">
    <source>
        <dbReference type="Pfam" id="PF08241"/>
    </source>
</evidence>
<dbReference type="CDD" id="cd02440">
    <property type="entry name" value="AdoMet_MTases"/>
    <property type="match status" value="1"/>
</dbReference>
<dbReference type="Gene3D" id="3.40.50.150">
    <property type="entry name" value="Vaccinia Virus protein VP39"/>
    <property type="match status" value="1"/>
</dbReference>
<protein>
    <recommendedName>
        <fullName evidence="1">Methyltransferase type 11 domain-containing protein</fullName>
    </recommendedName>
</protein>
<dbReference type="InterPro" id="IPR013216">
    <property type="entry name" value="Methyltransf_11"/>
</dbReference>
<dbReference type="GO" id="GO:0008757">
    <property type="term" value="F:S-adenosylmethionine-dependent methyltransferase activity"/>
    <property type="evidence" value="ECO:0007669"/>
    <property type="project" value="InterPro"/>
</dbReference>
<sequence>MLVPPMSKVAELAEEKLAADDSPPLRLNIGGGDPKSETYVEREGYVLVDRSVGKEAYPLDYPDDSADEILSSHVLEHFPYEKVMDVLRDWTRVLKPGGVLKIAVPDFAWVCEQYGKQNDYNLQGFVMGGHIDDNDHHDAIFDSDSLKEMLAHVGLQRLAPWKSDIKDCASLPLSCNYLGYKPSGPVLALENVRAVLATPRFGPVMHFKCVLDSFTKLRIRCNIIQGCFWHMQLCECIEEALDEGAEYVLTLDYDSIFTIEDILELYHLMQVYPEADAICALQSKRGDDTVLIGMSEEERAIANSMTFARNLTKVVTGHFGCTMFRADKLRSQPRPWMVPKPSSDGLWNKGSGCIHPDIQFWHDWAAEKKTLYVANKVVIGHMEEKITWPSPNFTPIHQSLESYMKTGKPAEVKR</sequence>
<dbReference type="SUPFAM" id="SSF53335">
    <property type="entry name" value="S-adenosyl-L-methionine-dependent methyltransferases"/>
    <property type="match status" value="1"/>
</dbReference>
<dbReference type="Pfam" id="PF08241">
    <property type="entry name" value="Methyltransf_11"/>
    <property type="match status" value="1"/>
</dbReference>
<name>A0A0F9M0L3_9ZZZZ</name>
<organism evidence="2">
    <name type="scientific">marine sediment metagenome</name>
    <dbReference type="NCBI Taxonomy" id="412755"/>
    <lineage>
        <taxon>unclassified sequences</taxon>
        <taxon>metagenomes</taxon>
        <taxon>ecological metagenomes</taxon>
    </lineage>
</organism>
<comment type="caution">
    <text evidence="2">The sequence shown here is derived from an EMBL/GenBank/DDBJ whole genome shotgun (WGS) entry which is preliminary data.</text>
</comment>
<proteinExistence type="predicted"/>
<feature type="domain" description="Methyltransferase type 11" evidence="1">
    <location>
        <begin position="55"/>
        <end position="100"/>
    </location>
</feature>
<dbReference type="InterPro" id="IPR029063">
    <property type="entry name" value="SAM-dependent_MTases_sf"/>
</dbReference>
<dbReference type="EMBL" id="LAZR01009853">
    <property type="protein sequence ID" value="KKM70235.1"/>
    <property type="molecule type" value="Genomic_DNA"/>
</dbReference>
<dbReference type="SUPFAM" id="SSF53448">
    <property type="entry name" value="Nucleotide-diphospho-sugar transferases"/>
    <property type="match status" value="1"/>
</dbReference>
<dbReference type="InterPro" id="IPR029044">
    <property type="entry name" value="Nucleotide-diphossugar_trans"/>
</dbReference>
<accession>A0A0F9M0L3</accession>